<keyword evidence="4" id="KW-0964">Secreted</keyword>
<evidence type="ECO:0000256" key="7">
    <source>
        <dbReference type="SAM" id="MobiDB-lite"/>
    </source>
</evidence>
<dbReference type="InterPro" id="IPR054463">
    <property type="entry name" value="PexRD54_WY"/>
</dbReference>
<accession>A0A8S9VEX6</accession>
<reference evidence="9" key="1">
    <citation type="submission" date="2020-03" db="EMBL/GenBank/DDBJ databases">
        <title>Hybrid Assembly of Korean Phytophthora infestans isolates.</title>
        <authorList>
            <person name="Prokchorchik M."/>
            <person name="Lee Y."/>
            <person name="Seo J."/>
            <person name="Cho J.-H."/>
            <person name="Park Y.-E."/>
            <person name="Jang D.-C."/>
            <person name="Im J.-S."/>
            <person name="Choi J.-G."/>
            <person name="Park H.-J."/>
            <person name="Lee G.-B."/>
            <person name="Lee Y.-G."/>
            <person name="Hong S.-Y."/>
            <person name="Cho K."/>
            <person name="Sohn K.H."/>
        </authorList>
    </citation>
    <scope>NUCLEOTIDE SEQUENCE</scope>
    <source>
        <strain evidence="9">KR_2_A2</strain>
    </source>
</reference>
<evidence type="ECO:0000259" key="8">
    <source>
        <dbReference type="Pfam" id="PF22748"/>
    </source>
</evidence>
<evidence type="ECO:0000256" key="4">
    <source>
        <dbReference type="ARBA" id="ARBA00022525"/>
    </source>
</evidence>
<organism evidence="9 10">
    <name type="scientific">Phytophthora infestans</name>
    <name type="common">Potato late blight agent</name>
    <name type="synonym">Botrytis infestans</name>
    <dbReference type="NCBI Taxonomy" id="4787"/>
    <lineage>
        <taxon>Eukaryota</taxon>
        <taxon>Sar</taxon>
        <taxon>Stramenopiles</taxon>
        <taxon>Oomycota</taxon>
        <taxon>Peronosporomycetes</taxon>
        <taxon>Peronosporales</taxon>
        <taxon>Peronosporaceae</taxon>
        <taxon>Phytophthora</taxon>
    </lineage>
</organism>
<proteinExistence type="inferred from homology"/>
<protein>
    <recommendedName>
        <fullName evidence="8">RxLR effector PexRD54 WY domain-containing protein</fullName>
    </recommendedName>
</protein>
<feature type="domain" description="RxLR effector PexRD54 WY" evidence="8">
    <location>
        <begin position="2"/>
        <end position="23"/>
    </location>
</feature>
<keyword evidence="6" id="KW-0843">Virulence</keyword>
<evidence type="ECO:0000256" key="5">
    <source>
        <dbReference type="ARBA" id="ARBA00022729"/>
    </source>
</evidence>
<dbReference type="AlphaFoldDB" id="A0A8S9VEX6"/>
<evidence type="ECO:0000256" key="1">
    <source>
        <dbReference type="ARBA" id="ARBA00004340"/>
    </source>
</evidence>
<comment type="subcellular location">
    <subcellularLocation>
        <location evidence="1">Host cell</location>
    </subcellularLocation>
    <subcellularLocation>
        <location evidence="2">Secreted</location>
    </subcellularLocation>
</comment>
<evidence type="ECO:0000256" key="6">
    <source>
        <dbReference type="ARBA" id="ARBA00023026"/>
    </source>
</evidence>
<evidence type="ECO:0000313" key="10">
    <source>
        <dbReference type="Proteomes" id="UP000704712"/>
    </source>
</evidence>
<sequence>MHLNKAGSELFSNPQFSPWVQYVDDLSKLSKKEVSAVSTLIVSYGDTRLYEMIEKAKTISQTKALATKLEAEQMRHWVTTRKNPEEVFYLFKCNMPIMNPLTTPNFPTWVKYVDDLNNKPPRRARIDDPNAEKGNLQQR</sequence>
<evidence type="ECO:0000313" key="9">
    <source>
        <dbReference type="EMBL" id="KAF4149168.1"/>
    </source>
</evidence>
<comment type="similarity">
    <text evidence="3">Belongs to the RxLR effector family.</text>
</comment>
<evidence type="ECO:0000256" key="3">
    <source>
        <dbReference type="ARBA" id="ARBA00010400"/>
    </source>
</evidence>
<evidence type="ECO:0000256" key="2">
    <source>
        <dbReference type="ARBA" id="ARBA00004613"/>
    </source>
</evidence>
<dbReference type="Proteomes" id="UP000704712">
    <property type="component" value="Unassembled WGS sequence"/>
</dbReference>
<keyword evidence="5" id="KW-0732">Signal</keyword>
<gene>
    <name evidence="9" type="ORF">GN958_ATG01709</name>
</gene>
<dbReference type="Pfam" id="PF22748">
    <property type="entry name" value="PexRD54_WY"/>
    <property type="match status" value="1"/>
</dbReference>
<dbReference type="EMBL" id="JAACNO010000192">
    <property type="protein sequence ID" value="KAF4149168.1"/>
    <property type="molecule type" value="Genomic_DNA"/>
</dbReference>
<comment type="caution">
    <text evidence="9">The sequence shown here is derived from an EMBL/GenBank/DDBJ whole genome shotgun (WGS) entry which is preliminary data.</text>
</comment>
<feature type="region of interest" description="Disordered" evidence="7">
    <location>
        <begin position="120"/>
        <end position="139"/>
    </location>
</feature>
<name>A0A8S9VEX6_PHYIN</name>